<accession>A0ABW0GJS8</accession>
<dbReference type="Proteomes" id="UP001596122">
    <property type="component" value="Unassembled WGS sequence"/>
</dbReference>
<name>A0ABW0GJS8_9MICO</name>
<organism evidence="2 3">
    <name type="scientific">Aquipuribacter nitratireducens</name>
    <dbReference type="NCBI Taxonomy" id="650104"/>
    <lineage>
        <taxon>Bacteria</taxon>
        <taxon>Bacillati</taxon>
        <taxon>Actinomycetota</taxon>
        <taxon>Actinomycetes</taxon>
        <taxon>Micrococcales</taxon>
        <taxon>Intrasporangiaceae</taxon>
        <taxon>Aquipuribacter</taxon>
    </lineage>
</organism>
<evidence type="ECO:0000313" key="2">
    <source>
        <dbReference type="EMBL" id="MFC5379952.1"/>
    </source>
</evidence>
<sequence>MTRTTTPTAPTTGARRTRTAVGGGAAAAAALALTGFAGCSDDTVVEDAEEQGEVAQDIIMGETVTMQNEVSEILGDNTMAIGADDTLVLAADTSEFSEGELVQVTGTVRTLYTPDVLETDFDLDDEQDVLVDYENELVVVADEVVDVPTLD</sequence>
<feature type="region of interest" description="Disordered" evidence="1">
    <location>
        <begin position="1"/>
        <end position="20"/>
    </location>
</feature>
<dbReference type="RefSeq" id="WP_340271495.1">
    <property type="nucleotide sequence ID" value="NZ_JBBEOG010000011.1"/>
</dbReference>
<gene>
    <name evidence="2" type="ORF">ACFPJ6_04015</name>
</gene>
<reference evidence="3" key="1">
    <citation type="journal article" date="2019" name="Int. J. Syst. Evol. Microbiol.">
        <title>The Global Catalogue of Microorganisms (GCM) 10K type strain sequencing project: providing services to taxonomists for standard genome sequencing and annotation.</title>
        <authorList>
            <consortium name="The Broad Institute Genomics Platform"/>
            <consortium name="The Broad Institute Genome Sequencing Center for Infectious Disease"/>
            <person name="Wu L."/>
            <person name="Ma J."/>
        </authorList>
    </citation>
    <scope>NUCLEOTIDE SEQUENCE [LARGE SCALE GENOMIC DNA]</scope>
    <source>
        <strain evidence="3">CCUG 43114</strain>
    </source>
</reference>
<protein>
    <recommendedName>
        <fullName evidence="4">DUF5666 domain-containing protein</fullName>
    </recommendedName>
</protein>
<evidence type="ECO:0000313" key="3">
    <source>
        <dbReference type="Proteomes" id="UP001596122"/>
    </source>
</evidence>
<proteinExistence type="predicted"/>
<evidence type="ECO:0008006" key="4">
    <source>
        <dbReference type="Google" id="ProtNLM"/>
    </source>
</evidence>
<feature type="compositionally biased region" description="Low complexity" evidence="1">
    <location>
        <begin position="1"/>
        <end position="14"/>
    </location>
</feature>
<keyword evidence="3" id="KW-1185">Reference proteome</keyword>
<comment type="caution">
    <text evidence="2">The sequence shown here is derived from an EMBL/GenBank/DDBJ whole genome shotgun (WGS) entry which is preliminary data.</text>
</comment>
<evidence type="ECO:0000256" key="1">
    <source>
        <dbReference type="SAM" id="MobiDB-lite"/>
    </source>
</evidence>
<dbReference type="EMBL" id="JBHSLD010000004">
    <property type="protein sequence ID" value="MFC5379952.1"/>
    <property type="molecule type" value="Genomic_DNA"/>
</dbReference>